<evidence type="ECO:0000256" key="1">
    <source>
        <dbReference type="SAM" id="MobiDB-lite"/>
    </source>
</evidence>
<comment type="caution">
    <text evidence="2">The sequence shown here is derived from an EMBL/GenBank/DDBJ whole genome shotgun (WGS) entry which is preliminary data.</text>
</comment>
<evidence type="ECO:0000313" key="3">
    <source>
        <dbReference type="Proteomes" id="UP000729402"/>
    </source>
</evidence>
<feature type="region of interest" description="Disordered" evidence="1">
    <location>
        <begin position="180"/>
        <end position="199"/>
    </location>
</feature>
<feature type="compositionally biased region" description="Basic and acidic residues" evidence="1">
    <location>
        <begin position="181"/>
        <end position="199"/>
    </location>
</feature>
<reference evidence="2" key="2">
    <citation type="submission" date="2021-02" db="EMBL/GenBank/DDBJ databases">
        <authorList>
            <person name="Kimball J.A."/>
            <person name="Haas M.W."/>
            <person name="Macchietto M."/>
            <person name="Kono T."/>
            <person name="Duquette J."/>
            <person name="Shao M."/>
        </authorList>
    </citation>
    <scope>NUCLEOTIDE SEQUENCE</scope>
    <source>
        <tissue evidence="2">Fresh leaf tissue</tissue>
    </source>
</reference>
<dbReference type="InterPro" id="IPR039638">
    <property type="entry name" value="MED33A/B"/>
</dbReference>
<evidence type="ECO:0000313" key="2">
    <source>
        <dbReference type="EMBL" id="KAG8085140.1"/>
    </source>
</evidence>
<feature type="region of interest" description="Disordered" evidence="1">
    <location>
        <begin position="17"/>
        <end position="55"/>
    </location>
</feature>
<dbReference type="AlphaFoldDB" id="A0A8J5W8B4"/>
<reference evidence="2" key="1">
    <citation type="journal article" date="2021" name="bioRxiv">
        <title>Whole Genome Assembly and Annotation of Northern Wild Rice, Zizania palustris L., Supports a Whole Genome Duplication in the Zizania Genus.</title>
        <authorList>
            <person name="Haas M."/>
            <person name="Kono T."/>
            <person name="Macchietto M."/>
            <person name="Millas R."/>
            <person name="McGilp L."/>
            <person name="Shao M."/>
            <person name="Duquette J."/>
            <person name="Hirsch C.N."/>
            <person name="Kimball J."/>
        </authorList>
    </citation>
    <scope>NUCLEOTIDE SEQUENCE</scope>
    <source>
        <tissue evidence="2">Fresh leaf tissue</tissue>
    </source>
</reference>
<keyword evidence="3" id="KW-1185">Reference proteome</keyword>
<dbReference type="Proteomes" id="UP000729402">
    <property type="component" value="Unassembled WGS sequence"/>
</dbReference>
<feature type="compositionally biased region" description="Low complexity" evidence="1">
    <location>
        <begin position="38"/>
        <end position="51"/>
    </location>
</feature>
<dbReference type="PANTHER" id="PTHR33739:SF10">
    <property type="entry name" value="OS05G0312000 PROTEIN"/>
    <property type="match status" value="1"/>
</dbReference>
<gene>
    <name evidence="2" type="ORF">GUJ93_ZPchr0010g7690</name>
</gene>
<proteinExistence type="predicted"/>
<sequence>MAAAAGTDLDRRVMAVVKASAARGDPPPPGRRGRALRPEASASASASASPGGEEGGCRSGGALAEALVKNLCFVHNTGAMWKLLDQAMASRLISPLQTLALLTPRVVPNRRAQPEAYRLYLDLVGRYTVAPVYSESAETKAMLVKSINDALHLSHSYGYCGLPSIARDGYDDLYGIGSQKHMTDDKGSSLDKRDGIVNA</sequence>
<name>A0A8J5W8B4_ZIZPA</name>
<organism evidence="2 3">
    <name type="scientific">Zizania palustris</name>
    <name type="common">Northern wild rice</name>
    <dbReference type="NCBI Taxonomy" id="103762"/>
    <lineage>
        <taxon>Eukaryota</taxon>
        <taxon>Viridiplantae</taxon>
        <taxon>Streptophyta</taxon>
        <taxon>Embryophyta</taxon>
        <taxon>Tracheophyta</taxon>
        <taxon>Spermatophyta</taxon>
        <taxon>Magnoliopsida</taxon>
        <taxon>Liliopsida</taxon>
        <taxon>Poales</taxon>
        <taxon>Poaceae</taxon>
        <taxon>BOP clade</taxon>
        <taxon>Oryzoideae</taxon>
        <taxon>Oryzeae</taxon>
        <taxon>Zizaniinae</taxon>
        <taxon>Zizania</taxon>
    </lineage>
</organism>
<dbReference type="EMBL" id="JAAALK010000082">
    <property type="protein sequence ID" value="KAG8085140.1"/>
    <property type="molecule type" value="Genomic_DNA"/>
</dbReference>
<dbReference type="PANTHER" id="PTHR33739">
    <property type="entry name" value="OS07G0681500 PROTEIN"/>
    <property type="match status" value="1"/>
</dbReference>
<accession>A0A8J5W8B4</accession>
<dbReference type="GO" id="GO:2000762">
    <property type="term" value="P:regulation of phenylpropanoid metabolic process"/>
    <property type="evidence" value="ECO:0007669"/>
    <property type="project" value="InterPro"/>
</dbReference>
<dbReference type="OrthoDB" id="695697at2759"/>
<dbReference type="GO" id="GO:0016592">
    <property type="term" value="C:mediator complex"/>
    <property type="evidence" value="ECO:0007669"/>
    <property type="project" value="InterPro"/>
</dbReference>
<protein>
    <submittedName>
        <fullName evidence="2">Uncharacterized protein</fullName>
    </submittedName>
</protein>